<dbReference type="PRINTS" id="PR01036">
    <property type="entry name" value="TCRTETB"/>
</dbReference>
<evidence type="ECO:0000256" key="6">
    <source>
        <dbReference type="SAM" id="MobiDB-lite"/>
    </source>
</evidence>
<dbReference type="CDD" id="cd17502">
    <property type="entry name" value="MFS_Azr1_MDR_like"/>
    <property type="match status" value="1"/>
</dbReference>
<evidence type="ECO:0000256" key="2">
    <source>
        <dbReference type="ARBA" id="ARBA00007520"/>
    </source>
</evidence>
<evidence type="ECO:0000256" key="1">
    <source>
        <dbReference type="ARBA" id="ARBA00004141"/>
    </source>
</evidence>
<dbReference type="InterPro" id="IPR036259">
    <property type="entry name" value="MFS_trans_sf"/>
</dbReference>
<dbReference type="GO" id="GO:0022857">
    <property type="term" value="F:transmembrane transporter activity"/>
    <property type="evidence" value="ECO:0007669"/>
    <property type="project" value="InterPro"/>
</dbReference>
<dbReference type="PROSITE" id="PS50850">
    <property type="entry name" value="MFS"/>
    <property type="match status" value="1"/>
</dbReference>
<dbReference type="EMBL" id="MK764693">
    <property type="protein sequence ID" value="QGA67206.1"/>
    <property type="molecule type" value="Genomic_DNA"/>
</dbReference>
<dbReference type="SMR" id="A0A5Q0TJY5"/>
<feature type="transmembrane region" description="Helical" evidence="7">
    <location>
        <begin position="364"/>
        <end position="389"/>
    </location>
</feature>
<feature type="transmembrane region" description="Helical" evidence="7">
    <location>
        <begin position="287"/>
        <end position="311"/>
    </location>
</feature>
<feature type="transmembrane region" description="Helical" evidence="7">
    <location>
        <begin position="58"/>
        <end position="81"/>
    </location>
</feature>
<keyword evidence="3 7" id="KW-0812">Transmembrane</keyword>
<feature type="transmembrane region" description="Helical" evidence="7">
    <location>
        <begin position="220"/>
        <end position="241"/>
    </location>
</feature>
<feature type="transmembrane region" description="Helical" evidence="7">
    <location>
        <begin position="261"/>
        <end position="280"/>
    </location>
</feature>
<proteinExistence type="inferred from homology"/>
<dbReference type="PANTHER" id="PTHR23501">
    <property type="entry name" value="MAJOR FACILITATOR SUPERFAMILY"/>
    <property type="match status" value="1"/>
</dbReference>
<sequence>MASTSNTDRVIDAGMIKKAHPEQTPPDVSHEGDVATEKGDSDGVEQAAPTGPTDGTPWVTGIKLVMIMSGITLVCFLMLLDTSIISTATPRITSQFHSLPDVGWYGSAYLLASASLVPLTGKIYQNFNTKWSFVSFFAVFELGSLLCGVATSSKMLIVGRAVAGMGGSGIQNGAFTIIAGCVPMQRRPALTGLLMGFAQLGIVIGPLIGGAFTQYTTWRWCFYINLPIGAVVGLLLFFVHIPEQLPKPKGISVVHIILRKLDLVGFVLFAPAAVQFLLALQYGGNKYAWNSSVVIGLFCGAGATFVCFILWEWYKGDDAMIPYSMICRQTVWTSCVVYGFLMATLLVASYYLPIYFQAIKGVNAMLSGVYILPSILSQSALAIISGALVGRFGYYLPWSLAGGIVSSVGNGLLTTFTPSTSVGKWIGYQILLGAGRGAGLQMPIIAAQNNLPPPLIPVAMALIMFCQSFFGSTFLSYADVIFTNSLRNKLKEYAPEVPPESIIVAGATAFRKAVPADQLPGVLKAYSKSVDYVFYLAVGAAVATFVFSCGMGWKDIRGNEPPQPSGDEKV</sequence>
<feature type="transmembrane region" description="Helical" evidence="7">
    <location>
        <begin position="191"/>
        <end position="213"/>
    </location>
</feature>
<feature type="domain" description="Major facilitator superfamily (MFS) profile" evidence="8">
    <location>
        <begin position="67"/>
        <end position="570"/>
    </location>
</feature>
<dbReference type="GO" id="GO:0005886">
    <property type="term" value="C:plasma membrane"/>
    <property type="evidence" value="ECO:0007669"/>
    <property type="project" value="TreeGrafter"/>
</dbReference>
<feature type="transmembrane region" description="Helical" evidence="7">
    <location>
        <begin position="331"/>
        <end position="352"/>
    </location>
</feature>
<evidence type="ECO:0000256" key="3">
    <source>
        <dbReference type="ARBA" id="ARBA00022692"/>
    </source>
</evidence>
<evidence type="ECO:0000259" key="8">
    <source>
        <dbReference type="PROSITE" id="PS50850"/>
    </source>
</evidence>
<protein>
    <submittedName>
        <fullName evidence="9">MFS multidrug transporter</fullName>
    </submittedName>
</protein>
<feature type="transmembrane region" description="Helical" evidence="7">
    <location>
        <begin position="458"/>
        <end position="482"/>
    </location>
</feature>
<dbReference type="OrthoDB" id="10021397at2759"/>
<dbReference type="AlphaFoldDB" id="A0A5Q0TJY5"/>
<dbReference type="InterPro" id="IPR011701">
    <property type="entry name" value="MFS"/>
</dbReference>
<reference evidence="9" key="2">
    <citation type="submission" date="2019-04" db="EMBL/GenBank/DDBJ databases">
        <authorList>
            <person name="Wang Y."/>
            <person name="Guo X."/>
            <person name="Ma X."/>
            <person name="Chen M."/>
        </authorList>
    </citation>
    <scope>NUCLEOTIDE SEQUENCE</scope>
    <source>
        <strain evidence="9">CGMCC 3.4811</strain>
    </source>
</reference>
<keyword evidence="4 7" id="KW-1133">Transmembrane helix</keyword>
<organism evidence="9">
    <name type="scientific">Monascus purpureus</name>
    <name type="common">Red mold</name>
    <name type="synonym">Monascus anka</name>
    <dbReference type="NCBI Taxonomy" id="5098"/>
    <lineage>
        <taxon>Eukaryota</taxon>
        <taxon>Fungi</taxon>
        <taxon>Dikarya</taxon>
        <taxon>Ascomycota</taxon>
        <taxon>Pezizomycotina</taxon>
        <taxon>Eurotiomycetes</taxon>
        <taxon>Eurotiomycetidae</taxon>
        <taxon>Eurotiales</taxon>
        <taxon>Aspergillaceae</taxon>
        <taxon>Monascus</taxon>
    </lineage>
</organism>
<feature type="transmembrane region" description="Helical" evidence="7">
    <location>
        <begin position="131"/>
        <end position="150"/>
    </location>
</feature>
<dbReference type="FunFam" id="1.20.1250.20:FF:000196">
    <property type="entry name" value="MFS toxin efflux pump (AflT)"/>
    <property type="match status" value="1"/>
</dbReference>
<evidence type="ECO:0000256" key="5">
    <source>
        <dbReference type="ARBA" id="ARBA00023136"/>
    </source>
</evidence>
<evidence type="ECO:0000313" key="9">
    <source>
        <dbReference type="EMBL" id="QGA67206.1"/>
    </source>
</evidence>
<dbReference type="Pfam" id="PF07690">
    <property type="entry name" value="MFS_1"/>
    <property type="match status" value="1"/>
</dbReference>
<gene>
    <name evidence="9" type="primary">MPsGeQ</name>
</gene>
<dbReference type="InterPro" id="IPR020846">
    <property type="entry name" value="MFS_dom"/>
</dbReference>
<dbReference type="PANTHER" id="PTHR23501:SF193">
    <property type="entry name" value="MULTIDRUG TRANSPORTER, PUTATIVE (AFU_ORTHOLOGUE AFUA_8G00940)-RELATED"/>
    <property type="match status" value="1"/>
</dbReference>
<evidence type="ECO:0000313" key="10">
    <source>
        <dbReference type="EMBL" id="QGA67221.1"/>
    </source>
</evidence>
<comment type="similarity">
    <text evidence="2">Belongs to the major facilitator superfamily. TCR/Tet family.</text>
</comment>
<dbReference type="SUPFAM" id="SSF103473">
    <property type="entry name" value="MFS general substrate transporter"/>
    <property type="match status" value="1"/>
</dbReference>
<feature type="region of interest" description="Disordered" evidence="6">
    <location>
        <begin position="14"/>
        <end position="54"/>
    </location>
</feature>
<feature type="transmembrane region" description="Helical" evidence="7">
    <location>
        <begin position="532"/>
        <end position="553"/>
    </location>
</feature>
<dbReference type="EMBL" id="MK764694">
    <property type="protein sequence ID" value="QGA67221.1"/>
    <property type="molecule type" value="Genomic_DNA"/>
</dbReference>
<comment type="subcellular location">
    <subcellularLocation>
        <location evidence="1">Membrane</location>
        <topology evidence="1">Multi-pass membrane protein</topology>
    </subcellularLocation>
</comment>
<dbReference type="FunFam" id="1.20.1720.10:FF:000012">
    <property type="entry name" value="MFS toxin efflux pump (AflT)"/>
    <property type="match status" value="1"/>
</dbReference>
<evidence type="ECO:0000256" key="4">
    <source>
        <dbReference type="ARBA" id="ARBA00022989"/>
    </source>
</evidence>
<accession>A0A5Q0TJY5</accession>
<feature type="transmembrane region" description="Helical" evidence="7">
    <location>
        <begin position="395"/>
        <end position="413"/>
    </location>
</feature>
<feature type="transmembrane region" description="Helical" evidence="7">
    <location>
        <begin position="102"/>
        <end position="119"/>
    </location>
</feature>
<evidence type="ECO:0000256" key="7">
    <source>
        <dbReference type="SAM" id="Phobius"/>
    </source>
</evidence>
<reference evidence="10" key="1">
    <citation type="submission" date="2019-04" db="EMBL/GenBank/DDBJ databases">
        <authorList>
            <person name="Guo X."/>
            <person name="Ma X."/>
            <person name="Chen M."/>
            <person name="Wang Y."/>
        </authorList>
    </citation>
    <scope>NUCLEOTIDE SEQUENCE</scope>
    <source>
        <strain evidence="10">CGMCC 3.19586</strain>
    </source>
</reference>
<feature type="transmembrane region" description="Helical" evidence="7">
    <location>
        <begin position="162"/>
        <end position="185"/>
    </location>
</feature>
<name>A0A5Q0TJY5_MONPU</name>
<dbReference type="Gene3D" id="1.20.1250.20">
    <property type="entry name" value="MFS general substrate transporter like domains"/>
    <property type="match status" value="2"/>
</dbReference>
<keyword evidence="5 7" id="KW-0472">Membrane</keyword>
<feature type="compositionally biased region" description="Basic and acidic residues" evidence="6">
    <location>
        <begin position="28"/>
        <end position="41"/>
    </location>
</feature>